<comment type="caution">
    <text evidence="3">The sequence shown here is derived from an EMBL/GenBank/DDBJ whole genome shotgun (WGS) entry which is preliminary data.</text>
</comment>
<dbReference type="Gene3D" id="1.10.1330.10">
    <property type="entry name" value="Dockerin domain"/>
    <property type="match status" value="1"/>
</dbReference>
<dbReference type="InterPro" id="IPR036465">
    <property type="entry name" value="vWFA_dom_sf"/>
</dbReference>
<feature type="domain" description="VWFA" evidence="2">
    <location>
        <begin position="32"/>
        <end position="150"/>
    </location>
</feature>
<evidence type="ECO:0000256" key="1">
    <source>
        <dbReference type="SAM" id="SignalP"/>
    </source>
</evidence>
<dbReference type="eggNOG" id="COG2304">
    <property type="taxonomic scope" value="Bacteria"/>
</dbReference>
<feature type="chain" id="PRO_5004554199" description="VWFA domain-containing protein" evidence="1">
    <location>
        <begin position="26"/>
        <end position="331"/>
    </location>
</feature>
<dbReference type="SUPFAM" id="SSF53300">
    <property type="entry name" value="vWA-like"/>
    <property type="match status" value="1"/>
</dbReference>
<dbReference type="PROSITE" id="PS50234">
    <property type="entry name" value="VWFA"/>
    <property type="match status" value="1"/>
</dbReference>
<dbReference type="Pfam" id="PF13519">
    <property type="entry name" value="VWA_2"/>
    <property type="match status" value="1"/>
</dbReference>
<dbReference type="AlphaFoldDB" id="S9PC78"/>
<keyword evidence="1" id="KW-0732">Signal</keyword>
<dbReference type="Pfam" id="PF00404">
    <property type="entry name" value="Dockerin_1"/>
    <property type="match status" value="1"/>
</dbReference>
<proteinExistence type="predicted"/>
<evidence type="ECO:0000313" key="4">
    <source>
        <dbReference type="Proteomes" id="UP000011682"/>
    </source>
</evidence>
<name>S9PC78_CYSF2</name>
<organism evidence="3 4">
    <name type="scientific">Cystobacter fuscus (strain ATCC 25194 / DSM 2262 / NBRC 100088 / M29)</name>
    <dbReference type="NCBI Taxonomy" id="1242864"/>
    <lineage>
        <taxon>Bacteria</taxon>
        <taxon>Pseudomonadati</taxon>
        <taxon>Myxococcota</taxon>
        <taxon>Myxococcia</taxon>
        <taxon>Myxococcales</taxon>
        <taxon>Cystobacterineae</taxon>
        <taxon>Archangiaceae</taxon>
        <taxon>Cystobacter</taxon>
    </lineage>
</organism>
<dbReference type="InterPro" id="IPR002035">
    <property type="entry name" value="VWF_A"/>
</dbReference>
<dbReference type="GO" id="GO:0000272">
    <property type="term" value="P:polysaccharide catabolic process"/>
    <property type="evidence" value="ECO:0007669"/>
    <property type="project" value="InterPro"/>
</dbReference>
<dbReference type="SUPFAM" id="SSF63446">
    <property type="entry name" value="Type I dockerin domain"/>
    <property type="match status" value="1"/>
</dbReference>
<accession>S9PC78</accession>
<evidence type="ECO:0000259" key="2">
    <source>
        <dbReference type="PROSITE" id="PS50234"/>
    </source>
</evidence>
<protein>
    <recommendedName>
        <fullName evidence="2">VWFA domain-containing protein</fullName>
    </recommendedName>
</protein>
<dbReference type="InterPro" id="IPR036439">
    <property type="entry name" value="Dockerin_dom_sf"/>
</dbReference>
<gene>
    <name evidence="3" type="ORF">D187_002636</name>
</gene>
<dbReference type="Gene3D" id="3.40.50.410">
    <property type="entry name" value="von Willebrand factor, type A domain"/>
    <property type="match status" value="1"/>
</dbReference>
<dbReference type="Proteomes" id="UP000011682">
    <property type="component" value="Unassembled WGS sequence"/>
</dbReference>
<feature type="signal peptide" evidence="1">
    <location>
        <begin position="1"/>
        <end position="25"/>
    </location>
</feature>
<dbReference type="RefSeq" id="WP_002629441.1">
    <property type="nucleotide sequence ID" value="NZ_ANAH02000015.1"/>
</dbReference>
<dbReference type="InterPro" id="IPR002105">
    <property type="entry name" value="Dockerin_1_rpt"/>
</dbReference>
<reference evidence="3" key="1">
    <citation type="submission" date="2013-05" db="EMBL/GenBank/DDBJ databases">
        <title>Genome assembly of Cystobacter fuscus DSM 2262.</title>
        <authorList>
            <person name="Sharma G."/>
            <person name="Khatri I."/>
            <person name="Kaur C."/>
            <person name="Mayilraj S."/>
            <person name="Subramanian S."/>
        </authorList>
    </citation>
    <scope>NUCLEOTIDE SEQUENCE [LARGE SCALE GENOMIC DNA]</scope>
    <source>
        <strain evidence="3">DSM 2262</strain>
    </source>
</reference>
<keyword evidence="4" id="KW-1185">Reference proteome</keyword>
<evidence type="ECO:0000313" key="3">
    <source>
        <dbReference type="EMBL" id="EPX59892.1"/>
    </source>
</evidence>
<sequence length="331" mass="35112">MKRGMIQALLAVVLTLVGRVDEALAGPPNEQHTLIVVDGSGSMAAVRTDGTTRFQEAIRRAKQLVSAPMGINRYFSIWMFHGSTYTSVQAFQDPATTLNTLNQMTLPGGSTPLAHAVCDAVDVLLAYKKGDPAVVATKVLHLVSDGEENSTPSSAQCYGPPSATDFPNLTPNSWEWKVRNKLRTGKPDGSGAGGLPVVLDVTVLNGYVSFAGTGSSVPEFSEKGELVASRSVANMANFFSFLQGLSAETGGSYTTIVDSRPAPVFGDTNQDYCVDATDYNLVLNNYGFTVPPANPAADLNLDNVVDYYDYMLVVNNQGQGSGCGTTSSFVK</sequence>
<dbReference type="GO" id="GO:0004553">
    <property type="term" value="F:hydrolase activity, hydrolyzing O-glycosyl compounds"/>
    <property type="evidence" value="ECO:0007669"/>
    <property type="project" value="InterPro"/>
</dbReference>
<dbReference type="EMBL" id="ANAH02000015">
    <property type="protein sequence ID" value="EPX59892.1"/>
    <property type="molecule type" value="Genomic_DNA"/>
</dbReference>